<comment type="pathway">
    <text evidence="1 5">Glycan metabolism; L-arabinan degradation.</text>
</comment>
<accession>A0ABT3PU05</accession>
<gene>
    <name evidence="7" type="ORF">LQ318_00355</name>
</gene>
<dbReference type="Gene3D" id="2.115.10.20">
    <property type="entry name" value="Glycosyl hydrolase domain, family 43"/>
    <property type="match status" value="1"/>
</dbReference>
<dbReference type="InterPro" id="IPR006710">
    <property type="entry name" value="Glyco_hydro_43"/>
</dbReference>
<feature type="signal peptide" evidence="6">
    <location>
        <begin position="1"/>
        <end position="28"/>
    </location>
</feature>
<evidence type="ECO:0000313" key="8">
    <source>
        <dbReference type="Proteomes" id="UP001207337"/>
    </source>
</evidence>
<dbReference type="RefSeq" id="WP_265786473.1">
    <property type="nucleotide sequence ID" value="NZ_BAABRS010000001.1"/>
</dbReference>
<keyword evidence="8" id="KW-1185">Reference proteome</keyword>
<dbReference type="EMBL" id="JAJNDC010000001">
    <property type="protein sequence ID" value="MCW9711341.1"/>
    <property type="molecule type" value="Genomic_DNA"/>
</dbReference>
<keyword evidence="4 5" id="KW-0326">Glycosidase</keyword>
<keyword evidence="6" id="KW-0732">Signal</keyword>
<comment type="similarity">
    <text evidence="2 5">Belongs to the glycosyl hydrolase 43 family.</text>
</comment>
<comment type="caution">
    <text evidence="7">The sequence shown here is derived from an EMBL/GenBank/DDBJ whole genome shotgun (WGS) entry which is preliminary data.</text>
</comment>
<reference evidence="7 8" key="1">
    <citation type="submission" date="2021-11" db="EMBL/GenBank/DDBJ databases">
        <title>Aliifidinibius sp. nov., a new bacterium isolated from saline soil.</title>
        <authorList>
            <person name="Galisteo C."/>
            <person name="De La Haba R."/>
            <person name="Sanchez-Porro C."/>
            <person name="Ventosa A."/>
        </authorList>
    </citation>
    <scope>NUCLEOTIDE SEQUENCE [LARGE SCALE GENOMIC DNA]</scope>
    <source>
        <strain evidence="7 8">KACC 190600</strain>
    </source>
</reference>
<sequence>MESQKRIHKVFLFILLTLCIVPATTAQSNDVRVHDPVMIEHEGTFYLFSTGRGVSVRSSPDMQDRTREDPVFEKAPEWTSEVVPDFRNHIWAPDIAEHEGTFYLYYSVSQFGRNNSAIGVATNETLNPDDPDFEWIDHGPVVQSVPGRDMWNAIDPNLTFDDEGTPWLSFGSYWLGLKIVKLQKNLTEVATSPQSWRTIASRHRYWKLDERTAGNSSSGDIEAPFVFKKNGYYYLFASWDRCCADEESTYKIVVGRSKNITGPYLDKADQKMIHGGGSLVAKGKGKWAAVGHNAAYTFDNADYLVFHGYDKTDDGDSKLIIREITWEDGWPTITL</sequence>
<dbReference type="Pfam" id="PF04616">
    <property type="entry name" value="Glyco_hydro_43"/>
    <property type="match status" value="1"/>
</dbReference>
<evidence type="ECO:0000313" key="7">
    <source>
        <dbReference type="EMBL" id="MCW9711341.1"/>
    </source>
</evidence>
<evidence type="ECO:0000256" key="1">
    <source>
        <dbReference type="ARBA" id="ARBA00004834"/>
    </source>
</evidence>
<name>A0ABT3PU05_9BACT</name>
<evidence type="ECO:0000256" key="3">
    <source>
        <dbReference type="ARBA" id="ARBA00022801"/>
    </source>
</evidence>
<dbReference type="CDD" id="cd18830">
    <property type="entry name" value="GH43_CjArb43A-like"/>
    <property type="match status" value="1"/>
</dbReference>
<dbReference type="PIRSF" id="PIRSF026534">
    <property type="entry name" value="Endo_alpha-L-arabinosidase"/>
    <property type="match status" value="1"/>
</dbReference>
<dbReference type="InterPro" id="IPR016840">
    <property type="entry name" value="Glyco_hydro_43_endo_a_Ara-ase"/>
</dbReference>
<evidence type="ECO:0000256" key="5">
    <source>
        <dbReference type="PIRNR" id="PIRNR026534"/>
    </source>
</evidence>
<dbReference type="InterPro" id="IPR023296">
    <property type="entry name" value="Glyco_hydro_beta-prop_sf"/>
</dbReference>
<proteinExistence type="inferred from homology"/>
<feature type="chain" id="PRO_5045053495" evidence="6">
    <location>
        <begin position="29"/>
        <end position="335"/>
    </location>
</feature>
<dbReference type="PANTHER" id="PTHR43301:SF3">
    <property type="entry name" value="ARABINAN ENDO-1,5-ALPHA-L-ARABINOSIDASE A-RELATED"/>
    <property type="match status" value="1"/>
</dbReference>
<protein>
    <submittedName>
        <fullName evidence="7">Arabinan endo-1,5-alpha-L-arabinosidase</fullName>
    </submittedName>
</protein>
<dbReference type="Proteomes" id="UP001207337">
    <property type="component" value="Unassembled WGS sequence"/>
</dbReference>
<evidence type="ECO:0000256" key="4">
    <source>
        <dbReference type="ARBA" id="ARBA00023295"/>
    </source>
</evidence>
<evidence type="ECO:0000256" key="6">
    <source>
        <dbReference type="SAM" id="SignalP"/>
    </source>
</evidence>
<dbReference type="PANTHER" id="PTHR43301">
    <property type="entry name" value="ARABINAN ENDO-1,5-ALPHA-L-ARABINOSIDASE"/>
    <property type="match status" value="1"/>
</dbReference>
<keyword evidence="3 5" id="KW-0378">Hydrolase</keyword>
<dbReference type="SUPFAM" id="SSF75005">
    <property type="entry name" value="Arabinanase/levansucrase/invertase"/>
    <property type="match status" value="1"/>
</dbReference>
<organism evidence="7 8">
    <name type="scientific">Fodinibius salicampi</name>
    <dbReference type="NCBI Taxonomy" id="1920655"/>
    <lineage>
        <taxon>Bacteria</taxon>
        <taxon>Pseudomonadati</taxon>
        <taxon>Balneolota</taxon>
        <taxon>Balneolia</taxon>
        <taxon>Balneolales</taxon>
        <taxon>Balneolaceae</taxon>
        <taxon>Fodinibius</taxon>
    </lineage>
</organism>
<evidence type="ECO:0000256" key="2">
    <source>
        <dbReference type="ARBA" id="ARBA00009865"/>
    </source>
</evidence>
<dbReference type="InterPro" id="IPR050727">
    <property type="entry name" value="GH43_arabinanases"/>
</dbReference>